<keyword evidence="3" id="KW-0732">Signal</keyword>
<dbReference type="Proteomes" id="UP001200145">
    <property type="component" value="Unassembled WGS sequence"/>
</dbReference>
<protein>
    <submittedName>
        <fullName evidence="4">Uncharacterized protein</fullName>
    </submittedName>
</protein>
<reference evidence="4 5" key="1">
    <citation type="submission" date="2022-01" db="EMBL/GenBank/DDBJ databases">
        <title>Flavihumibacter sp. nov., isolated from sediment of a river.</title>
        <authorList>
            <person name="Liu H."/>
        </authorList>
    </citation>
    <scope>NUCLEOTIDE SEQUENCE [LARGE SCALE GENOMIC DNA]</scope>
    <source>
        <strain evidence="4 5">RY-1</strain>
    </source>
</reference>
<accession>A0ABS9BMF6</accession>
<keyword evidence="2" id="KW-1133">Transmembrane helix</keyword>
<dbReference type="EMBL" id="JAKEVY010000006">
    <property type="protein sequence ID" value="MCF1716825.1"/>
    <property type="molecule type" value="Genomic_DNA"/>
</dbReference>
<comment type="caution">
    <text evidence="4">The sequence shown here is derived from an EMBL/GenBank/DDBJ whole genome shotgun (WGS) entry which is preliminary data.</text>
</comment>
<evidence type="ECO:0000313" key="4">
    <source>
        <dbReference type="EMBL" id="MCF1716825.1"/>
    </source>
</evidence>
<feature type="transmembrane region" description="Helical" evidence="2">
    <location>
        <begin position="214"/>
        <end position="232"/>
    </location>
</feature>
<keyword evidence="5" id="KW-1185">Reference proteome</keyword>
<gene>
    <name evidence="4" type="ORF">L0U88_19440</name>
</gene>
<keyword evidence="2" id="KW-0472">Membrane</keyword>
<evidence type="ECO:0000256" key="1">
    <source>
        <dbReference type="SAM" id="MobiDB-lite"/>
    </source>
</evidence>
<feature type="transmembrane region" description="Helical" evidence="2">
    <location>
        <begin position="189"/>
        <end position="207"/>
    </location>
</feature>
<organism evidence="4 5">
    <name type="scientific">Flavihumibacter fluminis</name>
    <dbReference type="NCBI Taxonomy" id="2909236"/>
    <lineage>
        <taxon>Bacteria</taxon>
        <taxon>Pseudomonadati</taxon>
        <taxon>Bacteroidota</taxon>
        <taxon>Chitinophagia</taxon>
        <taxon>Chitinophagales</taxon>
        <taxon>Chitinophagaceae</taxon>
        <taxon>Flavihumibacter</taxon>
    </lineage>
</organism>
<name>A0ABS9BMF6_9BACT</name>
<feature type="signal peptide" evidence="3">
    <location>
        <begin position="1"/>
        <end position="23"/>
    </location>
</feature>
<evidence type="ECO:0000256" key="2">
    <source>
        <dbReference type="SAM" id="Phobius"/>
    </source>
</evidence>
<proteinExistence type="predicted"/>
<feature type="chain" id="PRO_5045169051" evidence="3">
    <location>
        <begin position="24"/>
        <end position="439"/>
    </location>
</feature>
<keyword evidence="2" id="KW-0812">Transmembrane</keyword>
<dbReference type="RefSeq" id="WP_234868327.1">
    <property type="nucleotide sequence ID" value="NZ_JAKEVY010000006.1"/>
</dbReference>
<feature type="region of interest" description="Disordered" evidence="1">
    <location>
        <begin position="152"/>
        <end position="183"/>
    </location>
</feature>
<sequence length="439" mass="48856">MKHILLTTCFLALCCCMVSEAIAQPFTLDKKLKVVKLQLENQKDWKGAKGIAGVGKLSQKGEFFYVKGASMFQPIDVFLVGPDGKNARLEIVKNNWEDIELKGSTTDSPDGIANLKLRSYGDFGIRVYSDTDEGDYQLVVYASPEVKNNLPSPFVKMEGKKEKPSSKNSAATGEEKPKTENVGGQSNSIWIAGGIIAVLLVIILVLLKNKKGKTLILLAPISILLQPTPLFAQSWQMQKHLSQIKEIMESKNAENILKKLKELKEQGVSIKELLEAYTGIGDCMDLPMPPGMPSIPSFCPDEEEGAASTVSDSRGDCARCFVEARGEFEKVRYNLEQLRVIYKCTKDFSKKAIAFGDNTSGIHAVSGLAWQAQKVKIEGSVKDMEKAYDLKYTELIGKLQESLIALAVCEEQFGTPDWYDRYGYMFYEFVKEKYKRSGE</sequence>
<evidence type="ECO:0000256" key="3">
    <source>
        <dbReference type="SAM" id="SignalP"/>
    </source>
</evidence>
<evidence type="ECO:0000313" key="5">
    <source>
        <dbReference type="Proteomes" id="UP001200145"/>
    </source>
</evidence>